<keyword evidence="2" id="KW-1185">Reference proteome</keyword>
<feature type="non-terminal residue" evidence="1">
    <location>
        <position position="628"/>
    </location>
</feature>
<comment type="caution">
    <text evidence="1">The sequence shown here is derived from an EMBL/GenBank/DDBJ whole genome shotgun (WGS) entry which is preliminary data.</text>
</comment>
<evidence type="ECO:0000313" key="1">
    <source>
        <dbReference type="EMBL" id="CAG8506116.1"/>
    </source>
</evidence>
<evidence type="ECO:0000313" key="2">
    <source>
        <dbReference type="Proteomes" id="UP000789702"/>
    </source>
</evidence>
<name>A0ACA9L312_9GLOM</name>
<dbReference type="EMBL" id="CAJVPU010002706">
    <property type="protein sequence ID" value="CAG8506116.1"/>
    <property type="molecule type" value="Genomic_DNA"/>
</dbReference>
<accession>A0ACA9L312</accession>
<gene>
    <name evidence="1" type="ORF">DHETER_LOCUS3236</name>
</gene>
<dbReference type="Proteomes" id="UP000789702">
    <property type="component" value="Unassembled WGS sequence"/>
</dbReference>
<organism evidence="1 2">
    <name type="scientific">Dentiscutata heterogama</name>
    <dbReference type="NCBI Taxonomy" id="1316150"/>
    <lineage>
        <taxon>Eukaryota</taxon>
        <taxon>Fungi</taxon>
        <taxon>Fungi incertae sedis</taxon>
        <taxon>Mucoromycota</taxon>
        <taxon>Glomeromycotina</taxon>
        <taxon>Glomeromycetes</taxon>
        <taxon>Diversisporales</taxon>
        <taxon>Gigasporaceae</taxon>
        <taxon>Dentiscutata</taxon>
    </lineage>
</organism>
<reference evidence="1" key="1">
    <citation type="submission" date="2021-06" db="EMBL/GenBank/DDBJ databases">
        <authorList>
            <person name="Kallberg Y."/>
            <person name="Tangrot J."/>
            <person name="Rosling A."/>
        </authorList>
    </citation>
    <scope>NUCLEOTIDE SEQUENCE</scope>
    <source>
        <strain evidence="1">IL203A</strain>
    </source>
</reference>
<sequence length="628" mass="72976">MQDKLLSLLSKQYNDLFKSGEFFDVNIEVGEGSNTKEFQAHSLILRIRSPYFQAALSNGWVKSKNGVMVLKKPNISPEVFEVLLSYVYSGTIDLVRTDPRILIELLPAADELFLTELCDHLEEHLIDYNVRSSIKQNFVLSHRIARQNRFEKFTELCERILAQDPGALFNAKDFSDIEQDVLLSIYRDCNSQFREIDLWNKLLEWSIMNSPSLPSEISQWTTDDISTFGTLAKPFIQYINLIYISPDDFFHKIRPFRKIFDVEYYIQILEYHTFTQLRENTLFNRPIQPNLDSKIISEQHTTLISKWINSFKVDVDVNSSNNSPQPTYQFKLLLRGSRDGFTPKMFHAYCDHKGPTVTIVYTKKKKIIGGYNPLYWHSRFIGHSMDNYERTNESFIFSLDPKLADDSIVSKIVDEKYAIYQRIYAGPCFGNGGDLIIKEKAGFCYKKSYEKCIIQDGESNEFLIDDYEADHELCANRRKYIESSSSTKDLELAEKILTWMKNVDIPLSAPSSLFDKPKNEAIKICLWRVELNDYKLRRVRTFIGSSCIDERCIQFQDEIKTLWILNLSDNDSLNRYKNDLKDENCEIITLNFEGKNSDSNEHAGCSILAYILSQCFPRATFQNHSANR</sequence>
<protein>
    <submittedName>
        <fullName evidence="1">16893_t:CDS:1</fullName>
    </submittedName>
</protein>
<proteinExistence type="predicted"/>